<dbReference type="Proteomes" id="UP000192534">
    <property type="component" value="Unassembled WGS sequence"/>
</dbReference>
<feature type="domain" description="PAS" evidence="1">
    <location>
        <begin position="107"/>
        <end position="178"/>
    </location>
</feature>
<keyword evidence="5" id="KW-1185">Reference proteome</keyword>
<dbReference type="OrthoDB" id="23692at2"/>
<dbReference type="Pfam" id="PF08448">
    <property type="entry name" value="PAS_4"/>
    <property type="match status" value="1"/>
</dbReference>
<protein>
    <recommendedName>
        <fullName evidence="6">Diguanylate cyclase</fullName>
    </recommendedName>
</protein>
<dbReference type="PROSITE" id="PS50887">
    <property type="entry name" value="GGDEF"/>
    <property type="match status" value="1"/>
</dbReference>
<evidence type="ECO:0000259" key="1">
    <source>
        <dbReference type="PROSITE" id="PS50112"/>
    </source>
</evidence>
<dbReference type="PANTHER" id="PTHR44757">
    <property type="entry name" value="DIGUANYLATE CYCLASE DGCP"/>
    <property type="match status" value="1"/>
</dbReference>
<dbReference type="PANTHER" id="PTHR44757:SF2">
    <property type="entry name" value="BIOFILM ARCHITECTURE MAINTENANCE PROTEIN MBAA"/>
    <property type="match status" value="1"/>
</dbReference>
<dbReference type="SMART" id="SM00091">
    <property type="entry name" value="PAS"/>
    <property type="match status" value="1"/>
</dbReference>
<evidence type="ECO:0000313" key="4">
    <source>
        <dbReference type="EMBL" id="ORB48455.1"/>
    </source>
</evidence>
<dbReference type="PROSITE" id="PS50112">
    <property type="entry name" value="PAS"/>
    <property type="match status" value="1"/>
</dbReference>
<dbReference type="SMART" id="SM00267">
    <property type="entry name" value="GGDEF"/>
    <property type="match status" value="1"/>
</dbReference>
<dbReference type="CDD" id="cd00130">
    <property type="entry name" value="PAS"/>
    <property type="match status" value="1"/>
</dbReference>
<name>A0A1X0IM13_MYCRH</name>
<dbReference type="SUPFAM" id="SSF55785">
    <property type="entry name" value="PYP-like sensor domain (PAS domain)"/>
    <property type="match status" value="1"/>
</dbReference>
<reference evidence="4 5" key="1">
    <citation type="submission" date="2016-12" db="EMBL/GenBank/DDBJ databases">
        <title>The new phylogeny of genus Mycobacterium.</title>
        <authorList>
            <person name="Tortoli E."/>
            <person name="Trovato A."/>
            <person name="Cirillo D.M."/>
        </authorList>
    </citation>
    <scope>NUCLEOTIDE SEQUENCE [LARGE SCALE GENOMIC DNA]</scope>
    <source>
        <strain evidence="4 5">DSM 44223</strain>
    </source>
</reference>
<dbReference type="InterPro" id="IPR052155">
    <property type="entry name" value="Biofilm_reg_signaling"/>
</dbReference>
<dbReference type="InterPro" id="IPR043128">
    <property type="entry name" value="Rev_trsase/Diguanyl_cyclase"/>
</dbReference>
<gene>
    <name evidence="4" type="ORF">BST42_25190</name>
</gene>
<evidence type="ECO:0000259" key="2">
    <source>
        <dbReference type="PROSITE" id="PS50113"/>
    </source>
</evidence>
<dbReference type="InterPro" id="IPR000700">
    <property type="entry name" value="PAS-assoc_C"/>
</dbReference>
<evidence type="ECO:0000259" key="3">
    <source>
        <dbReference type="PROSITE" id="PS50887"/>
    </source>
</evidence>
<dbReference type="InterPro" id="IPR000160">
    <property type="entry name" value="GGDEF_dom"/>
</dbReference>
<evidence type="ECO:0008006" key="6">
    <source>
        <dbReference type="Google" id="ProtNLM"/>
    </source>
</evidence>
<dbReference type="Pfam" id="PF00990">
    <property type="entry name" value="GGDEF"/>
    <property type="match status" value="1"/>
</dbReference>
<feature type="domain" description="GGDEF" evidence="3">
    <location>
        <begin position="264"/>
        <end position="396"/>
    </location>
</feature>
<dbReference type="Gene3D" id="3.30.70.270">
    <property type="match status" value="1"/>
</dbReference>
<organism evidence="4 5">
    <name type="scientific">Mycolicibacterium rhodesiae</name>
    <name type="common">Mycobacterium rhodesiae</name>
    <dbReference type="NCBI Taxonomy" id="36814"/>
    <lineage>
        <taxon>Bacteria</taxon>
        <taxon>Bacillati</taxon>
        <taxon>Actinomycetota</taxon>
        <taxon>Actinomycetes</taxon>
        <taxon>Mycobacteriales</taxon>
        <taxon>Mycobacteriaceae</taxon>
        <taxon>Mycolicibacterium</taxon>
    </lineage>
</organism>
<dbReference type="CDD" id="cd01949">
    <property type="entry name" value="GGDEF"/>
    <property type="match status" value="1"/>
</dbReference>
<comment type="caution">
    <text evidence="4">The sequence shown here is derived from an EMBL/GenBank/DDBJ whole genome shotgun (WGS) entry which is preliminary data.</text>
</comment>
<dbReference type="NCBIfam" id="TIGR00229">
    <property type="entry name" value="sensory_box"/>
    <property type="match status" value="1"/>
</dbReference>
<dbReference type="Gene3D" id="3.30.450.20">
    <property type="entry name" value="PAS domain"/>
    <property type="match status" value="1"/>
</dbReference>
<dbReference type="FunFam" id="3.30.70.270:FF:000001">
    <property type="entry name" value="Diguanylate cyclase domain protein"/>
    <property type="match status" value="1"/>
</dbReference>
<dbReference type="NCBIfam" id="TIGR00254">
    <property type="entry name" value="GGDEF"/>
    <property type="match status" value="1"/>
</dbReference>
<dbReference type="AlphaFoldDB" id="A0A1X0IM13"/>
<proteinExistence type="predicted"/>
<dbReference type="InterPro" id="IPR029787">
    <property type="entry name" value="Nucleotide_cyclase"/>
</dbReference>
<dbReference type="InterPro" id="IPR013656">
    <property type="entry name" value="PAS_4"/>
</dbReference>
<accession>A0A1X0IM13</accession>
<feature type="domain" description="PAC" evidence="2">
    <location>
        <begin position="181"/>
        <end position="232"/>
    </location>
</feature>
<dbReference type="InterPro" id="IPR035965">
    <property type="entry name" value="PAS-like_dom_sf"/>
</dbReference>
<sequence>MMSANRWLAALAAAAVPAFHCRRADDGVAIVSRTPEFVGVMQALAGRLDERSLLERLTDQWPTSGADAPFTIAAAHDPPWQCALQPLDGDADDHLAILSLPAAWQEPNDAFFSIVENLPDVVTRFDREYRYRYANPPMARLTGIPHETRLGRTQYEVGTSDELAGAFQSTYQQVFDTGEPVELEFDYPGPSGLRHYLGRATPEFDHEGRVQTVLSVVRDITELKRLQHQLEQLAGTDPLTSLLNRRSFVARLDTELARVRRERGELSLLVLDLNNFKRINDRFGHAGGDQVLEAVGRILLSENDSHHIAARLGGDEFCVALVDTGEAAARKVAQRIDECVSNIMLDGAEPIGVSVSVGVAVADQQDTTALDLLARVDKLMYQVKFGSADETGSEGR</sequence>
<dbReference type="InterPro" id="IPR000014">
    <property type="entry name" value="PAS"/>
</dbReference>
<dbReference type="EMBL" id="MVIH01000019">
    <property type="protein sequence ID" value="ORB48455.1"/>
    <property type="molecule type" value="Genomic_DNA"/>
</dbReference>
<dbReference type="SUPFAM" id="SSF55073">
    <property type="entry name" value="Nucleotide cyclase"/>
    <property type="match status" value="1"/>
</dbReference>
<evidence type="ECO:0000313" key="5">
    <source>
        <dbReference type="Proteomes" id="UP000192534"/>
    </source>
</evidence>
<dbReference type="PROSITE" id="PS50113">
    <property type="entry name" value="PAC"/>
    <property type="match status" value="1"/>
</dbReference>